<accession>A0AAW0BUU6</accession>
<proteinExistence type="predicted"/>
<evidence type="ECO:0000313" key="4">
    <source>
        <dbReference type="Proteomes" id="UP001383192"/>
    </source>
</evidence>
<sequence length="393" mass="44361">MVVFRYFNLILGTLRKFFLGRNYYEEHIIECMEFDSGFDFLLVAAGNSTPVSERTILVDDSVIEEIWYDGQWLQEENQTYERYNTVHLVAEPINKTTHLSTHPGDFFEFRFAGSSISVYGILNVNITGSFTLDFTLDGSKRRSIYPQEGRQTSDSVATRNNFQLFTNTTLGNGNHTLRVDVIAVEGPQRFELDYITYTPSFNFIGQKPVFERPATPTALSDPSSTARPSESALPPILPSTTRHVPIGAIVGATIGGLILLLAVVILLFLRRKRRRRNLPESANVIRPYLSTSFTAYPKPELISTSPKHGKESVQSTPTTSGRVRHGTEEISTLPNDPTPSRMGELYDRINMLTRENQRLVRDYVLPPQYNEGPNTLGRSNSRTVTLPSYDHEL</sequence>
<organism evidence="3 4">
    <name type="scientific">Paramarasmius palmivorus</name>
    <dbReference type="NCBI Taxonomy" id="297713"/>
    <lineage>
        <taxon>Eukaryota</taxon>
        <taxon>Fungi</taxon>
        <taxon>Dikarya</taxon>
        <taxon>Basidiomycota</taxon>
        <taxon>Agaricomycotina</taxon>
        <taxon>Agaricomycetes</taxon>
        <taxon>Agaricomycetidae</taxon>
        <taxon>Agaricales</taxon>
        <taxon>Marasmiineae</taxon>
        <taxon>Marasmiaceae</taxon>
        <taxon>Paramarasmius</taxon>
    </lineage>
</organism>
<evidence type="ECO:0000313" key="3">
    <source>
        <dbReference type="EMBL" id="KAK7031078.1"/>
    </source>
</evidence>
<keyword evidence="2" id="KW-0472">Membrane</keyword>
<feature type="compositionally biased region" description="Polar residues" evidence="1">
    <location>
        <begin position="302"/>
        <end position="321"/>
    </location>
</feature>
<gene>
    <name evidence="3" type="ORF">VNI00_013679</name>
</gene>
<protein>
    <submittedName>
        <fullName evidence="3">Uncharacterized protein</fullName>
    </submittedName>
</protein>
<feature type="region of interest" description="Disordered" evidence="1">
    <location>
        <begin position="302"/>
        <end position="341"/>
    </location>
</feature>
<keyword evidence="2" id="KW-0812">Transmembrane</keyword>
<dbReference type="AlphaFoldDB" id="A0AAW0BUU6"/>
<evidence type="ECO:0000256" key="1">
    <source>
        <dbReference type="SAM" id="MobiDB-lite"/>
    </source>
</evidence>
<reference evidence="3 4" key="1">
    <citation type="submission" date="2024-01" db="EMBL/GenBank/DDBJ databases">
        <title>A draft genome for a cacao thread blight-causing isolate of Paramarasmius palmivorus.</title>
        <authorList>
            <person name="Baruah I.K."/>
            <person name="Bukari Y."/>
            <person name="Amoako-Attah I."/>
            <person name="Meinhardt L.W."/>
            <person name="Bailey B.A."/>
            <person name="Cohen S.P."/>
        </authorList>
    </citation>
    <scope>NUCLEOTIDE SEQUENCE [LARGE SCALE GENOMIC DNA]</scope>
    <source>
        <strain evidence="3 4">GH-12</strain>
    </source>
</reference>
<evidence type="ECO:0000256" key="2">
    <source>
        <dbReference type="SAM" id="Phobius"/>
    </source>
</evidence>
<dbReference type="EMBL" id="JAYKXP010000071">
    <property type="protein sequence ID" value="KAK7031078.1"/>
    <property type="molecule type" value="Genomic_DNA"/>
</dbReference>
<feature type="compositionally biased region" description="Polar residues" evidence="1">
    <location>
        <begin position="217"/>
        <end position="228"/>
    </location>
</feature>
<keyword evidence="2" id="KW-1133">Transmembrane helix</keyword>
<feature type="region of interest" description="Disordered" evidence="1">
    <location>
        <begin position="367"/>
        <end position="393"/>
    </location>
</feature>
<feature type="compositionally biased region" description="Polar residues" evidence="1">
    <location>
        <begin position="371"/>
        <end position="386"/>
    </location>
</feature>
<feature type="transmembrane region" description="Helical" evidence="2">
    <location>
        <begin position="246"/>
        <end position="269"/>
    </location>
</feature>
<dbReference type="Gene3D" id="2.60.120.260">
    <property type="entry name" value="Galactose-binding domain-like"/>
    <property type="match status" value="1"/>
</dbReference>
<feature type="region of interest" description="Disordered" evidence="1">
    <location>
        <begin position="214"/>
        <end position="237"/>
    </location>
</feature>
<name>A0AAW0BUU6_9AGAR</name>
<dbReference type="Proteomes" id="UP001383192">
    <property type="component" value="Unassembled WGS sequence"/>
</dbReference>
<comment type="caution">
    <text evidence="3">The sequence shown here is derived from an EMBL/GenBank/DDBJ whole genome shotgun (WGS) entry which is preliminary data.</text>
</comment>
<keyword evidence="4" id="KW-1185">Reference proteome</keyword>